<dbReference type="InterPro" id="IPR018490">
    <property type="entry name" value="cNMP-bd_dom_sf"/>
</dbReference>
<keyword evidence="3" id="KW-1185">Reference proteome</keyword>
<accession>A0A918UM54</accession>
<dbReference type="Proteomes" id="UP000619457">
    <property type="component" value="Unassembled WGS sequence"/>
</dbReference>
<reference evidence="2" key="1">
    <citation type="journal article" date="2014" name="Int. J. Syst. Evol. Microbiol.">
        <title>Complete genome sequence of Corynebacterium casei LMG S-19264T (=DSM 44701T), isolated from a smear-ripened cheese.</title>
        <authorList>
            <consortium name="US DOE Joint Genome Institute (JGI-PGF)"/>
            <person name="Walter F."/>
            <person name="Albersmeier A."/>
            <person name="Kalinowski J."/>
            <person name="Ruckert C."/>
        </authorList>
    </citation>
    <scope>NUCLEOTIDE SEQUENCE</scope>
    <source>
        <strain evidence="2">KCTC 12368</strain>
    </source>
</reference>
<dbReference type="InterPro" id="IPR014710">
    <property type="entry name" value="RmlC-like_jellyroll"/>
</dbReference>
<dbReference type="EMBL" id="BMWX01000002">
    <property type="protein sequence ID" value="GGZ20257.1"/>
    <property type="molecule type" value="Genomic_DNA"/>
</dbReference>
<protein>
    <submittedName>
        <fullName evidence="2">cAMP-binding protein</fullName>
    </submittedName>
</protein>
<dbReference type="AlphaFoldDB" id="A0A918UM54"/>
<dbReference type="CDD" id="cd00038">
    <property type="entry name" value="CAP_ED"/>
    <property type="match status" value="1"/>
</dbReference>
<sequence>MKALRKFIDSLSPISDRDWQYFSSRLEEVKLEKNASLLKIGEVENHLSFITEGMVRLFIPKEEYDMTFGFVFENEFVTAYDSFLTRLPSAYQIETLAKTHMWRISYPDLQSVYENTSIGNSIGRRMAENMYLVKSKRELALLSKTAEERYLDLFSDRPKLIREIPLKYISSYIGVTPQALSRIRKRIT</sequence>
<dbReference type="Pfam" id="PF00027">
    <property type="entry name" value="cNMP_binding"/>
    <property type="match status" value="1"/>
</dbReference>
<dbReference type="Gene3D" id="2.60.120.10">
    <property type="entry name" value="Jelly Rolls"/>
    <property type="match status" value="1"/>
</dbReference>
<dbReference type="InterPro" id="IPR000595">
    <property type="entry name" value="cNMP-bd_dom"/>
</dbReference>
<name>A0A918UM54_9BACT</name>
<feature type="domain" description="Cyclic nucleotide-binding" evidence="1">
    <location>
        <begin position="29"/>
        <end position="115"/>
    </location>
</feature>
<gene>
    <name evidence="2" type="ORF">GCM10007049_11030</name>
</gene>
<evidence type="ECO:0000259" key="1">
    <source>
        <dbReference type="Pfam" id="PF00027"/>
    </source>
</evidence>
<dbReference type="RefSeq" id="WP_018472368.1">
    <property type="nucleotide sequence ID" value="NZ_BMWX01000002.1"/>
</dbReference>
<proteinExistence type="predicted"/>
<comment type="caution">
    <text evidence="2">The sequence shown here is derived from an EMBL/GenBank/DDBJ whole genome shotgun (WGS) entry which is preliminary data.</text>
</comment>
<dbReference type="SUPFAM" id="SSF51206">
    <property type="entry name" value="cAMP-binding domain-like"/>
    <property type="match status" value="1"/>
</dbReference>
<evidence type="ECO:0000313" key="3">
    <source>
        <dbReference type="Proteomes" id="UP000619457"/>
    </source>
</evidence>
<reference evidence="2" key="2">
    <citation type="submission" date="2020-09" db="EMBL/GenBank/DDBJ databases">
        <authorList>
            <person name="Sun Q."/>
            <person name="Kim S."/>
        </authorList>
    </citation>
    <scope>NUCLEOTIDE SEQUENCE</scope>
    <source>
        <strain evidence="2">KCTC 12368</strain>
    </source>
</reference>
<evidence type="ECO:0000313" key="2">
    <source>
        <dbReference type="EMBL" id="GGZ20257.1"/>
    </source>
</evidence>
<organism evidence="2 3">
    <name type="scientific">Echinicola pacifica</name>
    <dbReference type="NCBI Taxonomy" id="346377"/>
    <lineage>
        <taxon>Bacteria</taxon>
        <taxon>Pseudomonadati</taxon>
        <taxon>Bacteroidota</taxon>
        <taxon>Cytophagia</taxon>
        <taxon>Cytophagales</taxon>
        <taxon>Cyclobacteriaceae</taxon>
        <taxon>Echinicola</taxon>
    </lineage>
</organism>